<evidence type="ECO:0000313" key="2">
    <source>
        <dbReference type="Proteomes" id="UP000594014"/>
    </source>
</evidence>
<keyword evidence="2" id="KW-1185">Reference proteome</keyword>
<sequence>MASVYLSPSVDDQQVVVTGGNEEEYMNMVADAMVPYLRASGIEFDRNDPNMTVAQIIEQSNSKYHDLHLVLNMESGVGNLAGLMRGINVIHYTGSPGGSIAAKVFYDNLRSIYPNPNLVTLSSDRLNPQLRDTDAAAIMTDLGYRDNYADVTWLHDNLDEIAKTLVMSIAEYLEVPFVDVQAPPAGSQSISFSSPLQAKLW</sequence>
<organism evidence="1 2">
    <name type="scientific">Anoxybacterium hadale</name>
    <dbReference type="NCBI Taxonomy" id="3408580"/>
    <lineage>
        <taxon>Bacteria</taxon>
        <taxon>Bacillati</taxon>
        <taxon>Bacillota</taxon>
        <taxon>Clostridia</taxon>
        <taxon>Peptostreptococcales</taxon>
        <taxon>Anaerovoracaceae</taxon>
        <taxon>Anoxybacterium</taxon>
    </lineage>
</organism>
<gene>
    <name evidence="1" type="ORF">FRZ06_02165</name>
</gene>
<name>A0ACD1A749_9FIRM</name>
<reference evidence="1" key="1">
    <citation type="submission" date="2019-08" db="EMBL/GenBank/DDBJ databases">
        <title>Genome sequence of Clostridiales bacterium MT110.</title>
        <authorList>
            <person name="Cao J."/>
        </authorList>
    </citation>
    <scope>NUCLEOTIDE SEQUENCE</scope>
    <source>
        <strain evidence="1">MT110</strain>
    </source>
</reference>
<protein>
    <submittedName>
        <fullName evidence="1">N-acetylmuramoyl-L-alanine amidase</fullName>
    </submittedName>
</protein>
<proteinExistence type="predicted"/>
<dbReference type="Proteomes" id="UP000594014">
    <property type="component" value="Chromosome"/>
</dbReference>
<evidence type="ECO:0000313" key="1">
    <source>
        <dbReference type="EMBL" id="QOX62243.1"/>
    </source>
</evidence>
<accession>A0ACD1A749</accession>
<dbReference type="EMBL" id="CP042469">
    <property type="protein sequence ID" value="QOX62243.1"/>
    <property type="molecule type" value="Genomic_DNA"/>
</dbReference>